<dbReference type="PANTHER" id="PTHR38360">
    <property type="entry name" value="OS03G0120000 PROTEIN"/>
    <property type="match status" value="1"/>
</dbReference>
<evidence type="ECO:0000313" key="2">
    <source>
        <dbReference type="Proteomes" id="UP000789572"/>
    </source>
</evidence>
<name>A0A9N8VTG5_9GLOM</name>
<reference evidence="1" key="1">
    <citation type="submission" date="2021-06" db="EMBL/GenBank/DDBJ databases">
        <authorList>
            <person name="Kallberg Y."/>
            <person name="Tangrot J."/>
            <person name="Rosling A."/>
        </authorList>
    </citation>
    <scope>NUCLEOTIDE SEQUENCE</scope>
    <source>
        <strain evidence="1">IA702</strain>
    </source>
</reference>
<proteinExistence type="predicted"/>
<dbReference type="Proteomes" id="UP000789572">
    <property type="component" value="Unassembled WGS sequence"/>
</dbReference>
<keyword evidence="2" id="KW-1185">Reference proteome</keyword>
<protein>
    <submittedName>
        <fullName evidence="1">2187_t:CDS:1</fullName>
    </submittedName>
</protein>
<comment type="caution">
    <text evidence="1">The sequence shown here is derived from an EMBL/GenBank/DDBJ whole genome shotgun (WGS) entry which is preliminary data.</text>
</comment>
<accession>A0A9N8VTG5</accession>
<sequence length="486" mass="52636">MLPSKPLPPPVPRPRFTAPVSFYGMNVYYKFYIQFICVFVLIALAGLRVDGQSTNSAECVTNFDPNTDYFPVKADVETATLFSIQYFKYYKLVTNKYTNETFALYQCGTQAPPATAIPAGTKVFQVPAQNVAVLGTSSVAFLDMLGLRSKISLVDSSDFISSPCVQLLEGNGSITALSPVAANAATQLSTVSLAIGASTPDAKPNSVSVSPEQDPGSLNRAEWIKFYSTFFNVEDRAIGIMKGIVANYACFRQLATDGNKDSTAPVLAWVVYDAPSDFNNNTPSWSIADAQYKKQLTEAAGAVYFNTSQLKYTTSSDFLNAINTVDIIIDETFIASDISTVYSNYGLTPDAPYKFVKNKKIFREDGITSPSDGRDWFERAVPMQDAVLEDLINVVNENLPKSGYQRKWFRNVALGEKKTISSSANCTDVNAPTTDVASNCSAIVNTATGDGSNNGGNSNGANSLQPCVTLVIFASFVRALYAFALI</sequence>
<evidence type="ECO:0000313" key="1">
    <source>
        <dbReference type="EMBL" id="CAG8461848.1"/>
    </source>
</evidence>
<dbReference type="EMBL" id="CAJVPJ010000033">
    <property type="protein sequence ID" value="CAG8461848.1"/>
    <property type="molecule type" value="Genomic_DNA"/>
</dbReference>
<dbReference type="AlphaFoldDB" id="A0A9N8VTG5"/>
<organism evidence="1 2">
    <name type="scientific">Paraglomus occultum</name>
    <dbReference type="NCBI Taxonomy" id="144539"/>
    <lineage>
        <taxon>Eukaryota</taxon>
        <taxon>Fungi</taxon>
        <taxon>Fungi incertae sedis</taxon>
        <taxon>Mucoromycota</taxon>
        <taxon>Glomeromycotina</taxon>
        <taxon>Glomeromycetes</taxon>
        <taxon>Paraglomerales</taxon>
        <taxon>Paraglomeraceae</taxon>
        <taxon>Paraglomus</taxon>
    </lineage>
</organism>
<gene>
    <name evidence="1" type="ORF">POCULU_LOCUS603</name>
</gene>
<dbReference type="PANTHER" id="PTHR38360:SF1">
    <property type="entry name" value="F12P19.7"/>
    <property type="match status" value="1"/>
</dbReference>
<dbReference type="OrthoDB" id="409848at2759"/>